<name>A0ABX8V8Z2_9FLAO</name>
<evidence type="ECO:0000256" key="1">
    <source>
        <dbReference type="SAM" id="SignalP"/>
    </source>
</evidence>
<reference evidence="3 4" key="1">
    <citation type="submission" date="2021-07" db="EMBL/GenBank/DDBJ databases">
        <title>Flavobacterium WSW3-B6 sp.nov, isolated from seaweed.</title>
        <authorList>
            <person name="Muhammad N."/>
            <person name="Ho H."/>
            <person name="Lee Y.-J."/>
            <person name="Nguyen T."/>
            <person name="Ho J."/>
            <person name="Kim S.-G."/>
        </authorList>
    </citation>
    <scope>NUCLEOTIDE SEQUENCE [LARGE SCALE GENOMIC DNA]</scope>
    <source>
        <strain evidence="3 4">WSW3-B6</strain>
    </source>
</reference>
<protein>
    <submittedName>
        <fullName evidence="3">DUF4296 domain-containing protein</fullName>
    </submittedName>
</protein>
<dbReference type="InterPro" id="IPR025381">
    <property type="entry name" value="DUF4296"/>
</dbReference>
<dbReference type="Pfam" id="PF14129">
    <property type="entry name" value="DUF4296"/>
    <property type="match status" value="1"/>
</dbReference>
<organism evidence="3 4">
    <name type="scientific">Flavobacterium litorale</name>
    <dbReference type="NCBI Taxonomy" id="2856519"/>
    <lineage>
        <taxon>Bacteria</taxon>
        <taxon>Pseudomonadati</taxon>
        <taxon>Bacteroidota</taxon>
        <taxon>Flavobacteriia</taxon>
        <taxon>Flavobacteriales</taxon>
        <taxon>Flavobacteriaceae</taxon>
        <taxon>Flavobacterium</taxon>
    </lineage>
</organism>
<keyword evidence="4" id="KW-1185">Reference proteome</keyword>
<sequence length="150" mass="17248">MKKIALGILLALMVVACNDHSVTPEKPEKLLTEDEMVDILYDITLLQSMRSFKPQTLNDNNITTGNYVYAKYDIDSTTFVQNHNYYATQLDVYDRIHKRVTERIKKEKEPIEEAVLAKAKQDSIDKAKNKITEIDTLKNSIKVEAQDLKN</sequence>
<dbReference type="RefSeq" id="WP_220641640.1">
    <property type="nucleotide sequence ID" value="NZ_CP080429.1"/>
</dbReference>
<dbReference type="EMBL" id="CP080429">
    <property type="protein sequence ID" value="QYJ69305.1"/>
    <property type="molecule type" value="Genomic_DNA"/>
</dbReference>
<gene>
    <name evidence="3" type="ORF">K1I41_05290</name>
</gene>
<proteinExistence type="predicted"/>
<dbReference type="PROSITE" id="PS51257">
    <property type="entry name" value="PROKAR_LIPOPROTEIN"/>
    <property type="match status" value="1"/>
</dbReference>
<dbReference type="Proteomes" id="UP000825381">
    <property type="component" value="Chromosome"/>
</dbReference>
<feature type="domain" description="DUF4296" evidence="2">
    <location>
        <begin position="27"/>
        <end position="109"/>
    </location>
</feature>
<evidence type="ECO:0000313" key="4">
    <source>
        <dbReference type="Proteomes" id="UP000825381"/>
    </source>
</evidence>
<keyword evidence="1" id="KW-0732">Signal</keyword>
<evidence type="ECO:0000313" key="3">
    <source>
        <dbReference type="EMBL" id="QYJ69305.1"/>
    </source>
</evidence>
<evidence type="ECO:0000259" key="2">
    <source>
        <dbReference type="Pfam" id="PF14129"/>
    </source>
</evidence>
<feature type="chain" id="PRO_5046052327" evidence="1">
    <location>
        <begin position="22"/>
        <end position="150"/>
    </location>
</feature>
<feature type="signal peptide" evidence="1">
    <location>
        <begin position="1"/>
        <end position="21"/>
    </location>
</feature>
<accession>A0ABX8V8Z2</accession>